<dbReference type="EMBL" id="LSRQ01004788">
    <property type="protein sequence ID" value="OAY68682.1"/>
    <property type="molecule type" value="Genomic_DNA"/>
</dbReference>
<keyword evidence="5 7" id="KW-0720">Serine protease</keyword>
<dbReference type="Proteomes" id="UP000092600">
    <property type="component" value="Unassembled WGS sequence"/>
</dbReference>
<evidence type="ECO:0000259" key="10">
    <source>
        <dbReference type="Pfam" id="PF02897"/>
    </source>
</evidence>
<evidence type="ECO:0000259" key="9">
    <source>
        <dbReference type="Pfam" id="PF00326"/>
    </source>
</evidence>
<dbReference type="EC" id="3.4.21.-" evidence="7"/>
<dbReference type="InterPro" id="IPR001375">
    <property type="entry name" value="Peptidase_S9_cat"/>
</dbReference>
<evidence type="ECO:0000313" key="12">
    <source>
        <dbReference type="Proteomes" id="UP000092600"/>
    </source>
</evidence>
<evidence type="ECO:0000256" key="8">
    <source>
        <dbReference type="SAM" id="SignalP"/>
    </source>
</evidence>
<evidence type="ECO:0000256" key="7">
    <source>
        <dbReference type="RuleBase" id="RU368024"/>
    </source>
</evidence>
<keyword evidence="8" id="KW-0732">Signal</keyword>
<feature type="domain" description="Peptidase S9 prolyl oligopeptidase catalytic" evidence="9">
    <location>
        <begin position="378"/>
        <end position="593"/>
    </location>
</feature>
<dbReference type="PANTHER" id="PTHR11757">
    <property type="entry name" value="PROTEASE FAMILY S9A OLIGOPEPTIDASE"/>
    <property type="match status" value="1"/>
</dbReference>
<dbReference type="Pfam" id="PF02897">
    <property type="entry name" value="Peptidase_S9_N"/>
    <property type="match status" value="2"/>
</dbReference>
<gene>
    <name evidence="11" type="ORF">ACMD2_08094</name>
</gene>
<feature type="signal peptide" evidence="8">
    <location>
        <begin position="1"/>
        <end position="34"/>
    </location>
</feature>
<dbReference type="PANTHER" id="PTHR11757:SF19">
    <property type="entry name" value="PROLYL ENDOPEPTIDASE-LIKE"/>
    <property type="match status" value="1"/>
</dbReference>
<organism evidence="11 12">
    <name type="scientific">Ananas comosus</name>
    <name type="common">Pineapple</name>
    <name type="synonym">Ananas ananas</name>
    <dbReference type="NCBI Taxonomy" id="4615"/>
    <lineage>
        <taxon>Eukaryota</taxon>
        <taxon>Viridiplantae</taxon>
        <taxon>Streptophyta</taxon>
        <taxon>Embryophyta</taxon>
        <taxon>Tracheophyta</taxon>
        <taxon>Spermatophyta</taxon>
        <taxon>Magnoliopsida</taxon>
        <taxon>Liliopsida</taxon>
        <taxon>Poales</taxon>
        <taxon>Bromeliaceae</taxon>
        <taxon>Bromelioideae</taxon>
        <taxon>Ananas</taxon>
    </lineage>
</organism>
<dbReference type="GO" id="GO:0004252">
    <property type="term" value="F:serine-type endopeptidase activity"/>
    <property type="evidence" value="ECO:0007669"/>
    <property type="project" value="UniProtKB-UniRule"/>
</dbReference>
<evidence type="ECO:0000313" key="11">
    <source>
        <dbReference type="EMBL" id="OAY68682.1"/>
    </source>
</evidence>
<keyword evidence="4 7" id="KW-0378">Hydrolase</keyword>
<comment type="similarity">
    <text evidence="2 7">Belongs to the peptidase S9A family.</text>
</comment>
<evidence type="ECO:0000256" key="1">
    <source>
        <dbReference type="ARBA" id="ARBA00001070"/>
    </source>
</evidence>
<dbReference type="InterPro" id="IPR002470">
    <property type="entry name" value="Peptidase_S9A"/>
</dbReference>
<dbReference type="Gene3D" id="2.130.10.120">
    <property type="entry name" value="Prolyl oligopeptidase, N-terminal domain"/>
    <property type="match status" value="1"/>
</dbReference>
<dbReference type="PRINTS" id="PR00862">
    <property type="entry name" value="PROLIGOPTASE"/>
</dbReference>
<comment type="function">
    <text evidence="6">Serine peptidase whose precise substrate specificity remains unclear. Does not cleave peptides after a arginine or lysine residue. Regulates trans-Golgi network morphology and sorting by regulating the membrane binding of the AP-1 complex. May play a role in the regulation of synaptic vesicle exocytosis.</text>
</comment>
<feature type="chain" id="PRO_5008285467" description="Prolyl endopeptidase" evidence="8">
    <location>
        <begin position="35"/>
        <end position="600"/>
    </location>
</feature>
<evidence type="ECO:0000256" key="4">
    <source>
        <dbReference type="ARBA" id="ARBA00022801"/>
    </source>
</evidence>
<comment type="catalytic activity">
    <reaction evidence="1">
        <text>Hydrolysis of Pro-|-Xaa &gt;&gt; Ala-|-Xaa in oligopeptides.</text>
        <dbReference type="EC" id="3.4.21.26"/>
    </reaction>
</comment>
<dbReference type="InterPro" id="IPR023302">
    <property type="entry name" value="Pept_S9A_N"/>
</dbReference>
<keyword evidence="3 7" id="KW-0645">Protease</keyword>
<reference evidence="11 12" key="1">
    <citation type="journal article" date="2016" name="DNA Res.">
        <title>The draft genome of MD-2 pineapple using hybrid error correction of long reads.</title>
        <authorList>
            <person name="Redwan R.M."/>
            <person name="Saidin A."/>
            <person name="Kumar S.V."/>
        </authorList>
    </citation>
    <scope>NUCLEOTIDE SEQUENCE [LARGE SCALE GENOMIC DNA]</scope>
    <source>
        <strain evidence="12">cv. MD2</strain>
        <tissue evidence="11">Leaf</tissue>
    </source>
</reference>
<dbReference type="Gene3D" id="3.40.50.1820">
    <property type="entry name" value="alpha/beta hydrolase"/>
    <property type="match status" value="2"/>
</dbReference>
<evidence type="ECO:0000256" key="6">
    <source>
        <dbReference type="ARBA" id="ARBA00045448"/>
    </source>
</evidence>
<feature type="domain" description="Peptidase S9A N-terminal" evidence="10">
    <location>
        <begin position="221"/>
        <end position="315"/>
    </location>
</feature>
<sequence length="600" mass="67497">MLRFGAPFSASPLLTRRLLLSLPPLLLVSPAANPSPNPSVFSSIYASMASVAATPVAKKVRHEMEMFGDVRVDDYYWLRDDSRSNPDVLSHLKAENDYTTLMMSDVKKFQDQIYAEIRGRIKEDDISAPLRRGSYYYYKRTLKGKEYVQHCRRIISSQAPPSVFDEMPLGPEAPEEHVILDENIKALGHDYYSIGAFKVHPLATDLALPLIFGHFLRLKSSSVKIQDFQLFSDHIAVYERENGLPKVTVYGLPAVGETIGQLKGGRVVDFVDPVYSVDPAECEFSSSILRFYYSSMKTPPSAYDYDMNTGVSVLKKIETVLGGFDASNYVTERKWAVASDGTQIPISILYRKNQVKLDGSDPLLLYGYGSYEICIDPSFKATRLSLVDRGFIFAIAHIRGGGEMGRRWYENGKLLKKKNTFTDFITCAEYLIANRYCSKEKLSINGRSAGGLLMGAVLNMRPDLFKAAVAGVPFVDVLTTMLDPTIPLTTSEWEEWGDPRKEEFYYYMKSYSPVDNIKAQNYPNILVTAGLNDPRVLYSEPAKFVAKLREMKTDDNSLLFKCELGAGHFSKSGRFEKLEEDAFTYTFILKALDMIPQASL</sequence>
<dbReference type="SUPFAM" id="SSF50993">
    <property type="entry name" value="Peptidase/esterase 'gauge' domain"/>
    <property type="match status" value="2"/>
</dbReference>
<dbReference type="GO" id="GO:0005829">
    <property type="term" value="C:cytosol"/>
    <property type="evidence" value="ECO:0007669"/>
    <property type="project" value="TreeGrafter"/>
</dbReference>
<dbReference type="FunFam" id="3.40.50.1820:FF:000005">
    <property type="entry name" value="Prolyl endopeptidase"/>
    <property type="match status" value="1"/>
</dbReference>
<proteinExistence type="inferred from homology"/>
<dbReference type="InterPro" id="IPR029058">
    <property type="entry name" value="AB_hydrolase_fold"/>
</dbReference>
<dbReference type="STRING" id="4615.A0A199UV52"/>
<accession>A0A199UV52</accession>
<dbReference type="SUPFAM" id="SSF53474">
    <property type="entry name" value="alpha/beta-Hydrolases"/>
    <property type="match status" value="1"/>
</dbReference>
<name>A0A199UV52_ANACO</name>
<comment type="caution">
    <text evidence="11">The sequence shown here is derived from an EMBL/GenBank/DDBJ whole genome shotgun (WGS) entry which is preliminary data.</text>
</comment>
<dbReference type="AlphaFoldDB" id="A0A199UV52"/>
<dbReference type="GO" id="GO:0006508">
    <property type="term" value="P:proteolysis"/>
    <property type="evidence" value="ECO:0007669"/>
    <property type="project" value="UniProtKB-KW"/>
</dbReference>
<dbReference type="InterPro" id="IPR051543">
    <property type="entry name" value="Serine_Peptidase_S9A"/>
</dbReference>
<evidence type="ECO:0000256" key="3">
    <source>
        <dbReference type="ARBA" id="ARBA00022670"/>
    </source>
</evidence>
<evidence type="ECO:0000256" key="5">
    <source>
        <dbReference type="ARBA" id="ARBA00022825"/>
    </source>
</evidence>
<dbReference type="Pfam" id="PF00326">
    <property type="entry name" value="Peptidase_S9"/>
    <property type="match status" value="1"/>
</dbReference>
<evidence type="ECO:0000256" key="2">
    <source>
        <dbReference type="ARBA" id="ARBA00005228"/>
    </source>
</evidence>
<protein>
    <recommendedName>
        <fullName evidence="7">Prolyl endopeptidase</fullName>
        <ecNumber evidence="7">3.4.21.-</ecNumber>
    </recommendedName>
</protein>
<feature type="domain" description="Peptidase S9A N-terminal" evidence="10">
    <location>
        <begin position="55"/>
        <end position="202"/>
    </location>
</feature>